<dbReference type="PROSITE" id="PS51007">
    <property type="entry name" value="CYTC"/>
    <property type="match status" value="1"/>
</dbReference>
<evidence type="ECO:0000256" key="4">
    <source>
        <dbReference type="PROSITE-ProRule" id="PRU00433"/>
    </source>
</evidence>
<dbReference type="Pfam" id="PF00034">
    <property type="entry name" value="Cytochrom_C"/>
    <property type="match status" value="1"/>
</dbReference>
<accession>A0ABV6PWC2</accession>
<proteinExistence type="predicted"/>
<keyword evidence="2 4" id="KW-0479">Metal-binding</keyword>
<dbReference type="InterPro" id="IPR009056">
    <property type="entry name" value="Cyt_c-like_dom"/>
</dbReference>
<evidence type="ECO:0000256" key="3">
    <source>
        <dbReference type="ARBA" id="ARBA00023004"/>
    </source>
</evidence>
<evidence type="ECO:0000256" key="6">
    <source>
        <dbReference type="SAM" id="SignalP"/>
    </source>
</evidence>
<feature type="region of interest" description="Disordered" evidence="5">
    <location>
        <begin position="216"/>
        <end position="249"/>
    </location>
</feature>
<feature type="domain" description="Cytochrome c" evidence="7">
    <location>
        <begin position="125"/>
        <end position="215"/>
    </location>
</feature>
<comment type="caution">
    <text evidence="8">The sequence shown here is derived from an EMBL/GenBank/DDBJ whole genome shotgun (WGS) entry which is preliminary data.</text>
</comment>
<protein>
    <submittedName>
        <fullName evidence="8">C-type cytochrome</fullName>
    </submittedName>
</protein>
<keyword evidence="1 4" id="KW-0349">Heme</keyword>
<gene>
    <name evidence="8" type="ORF">ACFFGG_16450</name>
</gene>
<evidence type="ECO:0000256" key="1">
    <source>
        <dbReference type="ARBA" id="ARBA00022617"/>
    </source>
</evidence>
<dbReference type="InterPro" id="IPR036909">
    <property type="entry name" value="Cyt_c-like_dom_sf"/>
</dbReference>
<dbReference type="Proteomes" id="UP001589834">
    <property type="component" value="Unassembled WGS sequence"/>
</dbReference>
<dbReference type="InterPro" id="IPR050597">
    <property type="entry name" value="Cytochrome_c_Oxidase_Subunit"/>
</dbReference>
<sequence>MRCFIQGLCAIVCLLSGGLLASASAQTAPPFHDDMAQRTLACTACHGDQGRAGPDGYYPRLAGKPAGYLYNQLLNFRDGRRPYGLMIDMVDVLSDAYLMEIAQHFAALDVPYPPPAAPAQAPAPALLQRGRTLALQGDAAQRLPACAACHGEALMGVQPRFPALLGLPADYLTAQLGGWKTGQRRAHAPDCMAEVVRRLSDVDAHAVVSWLASQPVPAQTHPAPAPAQERPPASDLRCGSAPLAAEAAR</sequence>
<evidence type="ECO:0000313" key="8">
    <source>
        <dbReference type="EMBL" id="MFC0594141.1"/>
    </source>
</evidence>
<keyword evidence="6" id="KW-0732">Signal</keyword>
<dbReference type="EMBL" id="JBHLTN010000038">
    <property type="protein sequence ID" value="MFC0594141.1"/>
    <property type="molecule type" value="Genomic_DNA"/>
</dbReference>
<dbReference type="Gene3D" id="1.10.760.10">
    <property type="entry name" value="Cytochrome c-like domain"/>
    <property type="match status" value="2"/>
</dbReference>
<keyword evidence="9" id="KW-1185">Reference proteome</keyword>
<evidence type="ECO:0000256" key="5">
    <source>
        <dbReference type="SAM" id="MobiDB-lite"/>
    </source>
</evidence>
<reference evidence="8 9" key="1">
    <citation type="submission" date="2024-09" db="EMBL/GenBank/DDBJ databases">
        <authorList>
            <person name="Sun Q."/>
            <person name="Mori K."/>
        </authorList>
    </citation>
    <scope>NUCLEOTIDE SEQUENCE [LARGE SCALE GENOMIC DNA]</scope>
    <source>
        <strain evidence="8 9">NCAIM B.02336</strain>
    </source>
</reference>
<feature type="signal peptide" evidence="6">
    <location>
        <begin position="1"/>
        <end position="25"/>
    </location>
</feature>
<keyword evidence="3 4" id="KW-0408">Iron</keyword>
<evidence type="ECO:0000259" key="7">
    <source>
        <dbReference type="PROSITE" id="PS51007"/>
    </source>
</evidence>
<name>A0ABV6PWC2_9BURK</name>
<evidence type="ECO:0000256" key="2">
    <source>
        <dbReference type="ARBA" id="ARBA00022723"/>
    </source>
</evidence>
<dbReference type="RefSeq" id="WP_377484680.1">
    <property type="nucleotide sequence ID" value="NZ_JBHLTN010000038.1"/>
</dbReference>
<feature type="chain" id="PRO_5045258297" evidence="6">
    <location>
        <begin position="26"/>
        <end position="249"/>
    </location>
</feature>
<organism evidence="8 9">
    <name type="scientific">Ottowia pentelensis</name>
    <dbReference type="NCBI Taxonomy" id="511108"/>
    <lineage>
        <taxon>Bacteria</taxon>
        <taxon>Pseudomonadati</taxon>
        <taxon>Pseudomonadota</taxon>
        <taxon>Betaproteobacteria</taxon>
        <taxon>Burkholderiales</taxon>
        <taxon>Comamonadaceae</taxon>
        <taxon>Ottowia</taxon>
    </lineage>
</organism>
<feature type="compositionally biased region" description="Low complexity" evidence="5">
    <location>
        <begin position="216"/>
        <end position="233"/>
    </location>
</feature>
<dbReference type="PANTHER" id="PTHR33751">
    <property type="entry name" value="CBB3-TYPE CYTOCHROME C OXIDASE SUBUNIT FIXP"/>
    <property type="match status" value="1"/>
</dbReference>
<evidence type="ECO:0000313" key="9">
    <source>
        <dbReference type="Proteomes" id="UP001589834"/>
    </source>
</evidence>
<dbReference type="PANTHER" id="PTHR33751:SF11">
    <property type="entry name" value="BLL4483 PROTEIN"/>
    <property type="match status" value="1"/>
</dbReference>
<dbReference type="SUPFAM" id="SSF46626">
    <property type="entry name" value="Cytochrome c"/>
    <property type="match status" value="2"/>
</dbReference>